<dbReference type="InterPro" id="IPR021765">
    <property type="entry name" value="UstYa-like"/>
</dbReference>
<reference evidence="4 5" key="1">
    <citation type="submission" date="2016-12" db="EMBL/GenBank/DDBJ databases">
        <title>The genomes of Aspergillus section Nigri reveals drivers in fungal speciation.</title>
        <authorList>
            <consortium name="DOE Joint Genome Institute"/>
            <person name="Vesth T.C."/>
            <person name="Nybo J."/>
            <person name="Theobald S."/>
            <person name="Brandl J."/>
            <person name="Frisvad J.C."/>
            <person name="Nielsen K.F."/>
            <person name="Lyhne E.K."/>
            <person name="Kogle M.E."/>
            <person name="Kuo A."/>
            <person name="Riley R."/>
            <person name="Clum A."/>
            <person name="Nolan M."/>
            <person name="Lipzen A."/>
            <person name="Salamov A."/>
            <person name="Henrissat B."/>
            <person name="Wiebenga A."/>
            <person name="De Vries R.P."/>
            <person name="Grigoriev I.V."/>
            <person name="Mortensen U.H."/>
            <person name="Andersen M.R."/>
            <person name="Baker S.E."/>
        </authorList>
    </citation>
    <scope>NUCLEOTIDE SEQUENCE [LARGE SCALE GENOMIC DNA]</scope>
    <source>
        <strain evidence="4 5">IBT 23096</strain>
    </source>
</reference>
<dbReference type="Proteomes" id="UP000234275">
    <property type="component" value="Unassembled WGS sequence"/>
</dbReference>
<dbReference type="VEuPathDB" id="FungiDB:P170DRAFT_467317"/>
<dbReference type="RefSeq" id="XP_024701510.1">
    <property type="nucleotide sequence ID" value="XM_024852474.1"/>
</dbReference>
<dbReference type="PANTHER" id="PTHR33365:SF7">
    <property type="entry name" value="TAT PATHWAY SIGNAL SEQUENCE"/>
    <property type="match status" value="1"/>
</dbReference>
<accession>A0A2I2FZZ0</accession>
<evidence type="ECO:0000313" key="5">
    <source>
        <dbReference type="Proteomes" id="UP000234275"/>
    </source>
</evidence>
<gene>
    <name evidence="4" type="ORF">P170DRAFT_467317</name>
</gene>
<feature type="compositionally biased region" description="Basic and acidic residues" evidence="2">
    <location>
        <begin position="1"/>
        <end position="20"/>
    </location>
</feature>
<evidence type="ECO:0000256" key="3">
    <source>
        <dbReference type="SAM" id="Phobius"/>
    </source>
</evidence>
<evidence type="ECO:0008006" key="6">
    <source>
        <dbReference type="Google" id="ProtNLM"/>
    </source>
</evidence>
<proteinExistence type="inferred from homology"/>
<comment type="similarity">
    <text evidence="1">Belongs to the ustYa family.</text>
</comment>
<dbReference type="OrthoDB" id="3687641at2759"/>
<dbReference type="PANTHER" id="PTHR33365">
    <property type="entry name" value="YALI0B05434P"/>
    <property type="match status" value="1"/>
</dbReference>
<feature type="region of interest" description="Disordered" evidence="2">
    <location>
        <begin position="1"/>
        <end position="22"/>
    </location>
</feature>
<dbReference type="STRING" id="1392250.A0A2I2FZZ0"/>
<evidence type="ECO:0000256" key="2">
    <source>
        <dbReference type="SAM" id="MobiDB-lite"/>
    </source>
</evidence>
<evidence type="ECO:0000313" key="4">
    <source>
        <dbReference type="EMBL" id="PLB46208.1"/>
    </source>
</evidence>
<feature type="transmembrane region" description="Helical" evidence="3">
    <location>
        <begin position="34"/>
        <end position="59"/>
    </location>
</feature>
<keyword evidence="3" id="KW-0472">Membrane</keyword>
<dbReference type="GeneID" id="36560172"/>
<keyword evidence="3" id="KW-0812">Transmembrane</keyword>
<dbReference type="EMBL" id="MSFO01000007">
    <property type="protein sequence ID" value="PLB46208.1"/>
    <property type="molecule type" value="Genomic_DNA"/>
</dbReference>
<name>A0A2I2FZZ0_9EURO</name>
<organism evidence="4 5">
    <name type="scientific">Aspergillus steynii IBT 23096</name>
    <dbReference type="NCBI Taxonomy" id="1392250"/>
    <lineage>
        <taxon>Eukaryota</taxon>
        <taxon>Fungi</taxon>
        <taxon>Dikarya</taxon>
        <taxon>Ascomycota</taxon>
        <taxon>Pezizomycotina</taxon>
        <taxon>Eurotiomycetes</taxon>
        <taxon>Eurotiomycetidae</taxon>
        <taxon>Eurotiales</taxon>
        <taxon>Aspergillaceae</taxon>
        <taxon>Aspergillus</taxon>
        <taxon>Aspergillus subgen. Circumdati</taxon>
    </lineage>
</organism>
<comment type="caution">
    <text evidence="4">The sequence shown here is derived from an EMBL/GenBank/DDBJ whole genome shotgun (WGS) entry which is preliminary data.</text>
</comment>
<keyword evidence="3" id="KW-1133">Transmembrane helix</keyword>
<protein>
    <recommendedName>
        <fullName evidence="6">Tat pathway signal sequence</fullName>
    </recommendedName>
</protein>
<evidence type="ECO:0000256" key="1">
    <source>
        <dbReference type="ARBA" id="ARBA00035112"/>
    </source>
</evidence>
<keyword evidence="5" id="KW-1185">Reference proteome</keyword>
<dbReference type="AlphaFoldDB" id="A0A2I2FZZ0"/>
<sequence>MLTEEQKPFLDRTNEDESVRGSHVPCSYKTRNRVLVISVISNAVLLPICLLLSAILLSISRLNTHSDRYHGEVEEPYSPANEIIEYEYRSMMKNDTRFRGHPGPEWKQYFSELMSGTLFRISDEELALSGSDSIPLEGDGYAAGLGVAHSLHCVKKIKEFIYHKDIYPGMDETSGEFLYLQDHADHCLDFLRQGSLCNLDYSLYTVYWGARRQDIPTHNVPKVQKCVNWDKLHKWMEGRAASTDELIGP</sequence>
<dbReference type="Pfam" id="PF11807">
    <property type="entry name" value="UstYa"/>
    <property type="match status" value="1"/>
</dbReference>
<dbReference type="GO" id="GO:0043386">
    <property type="term" value="P:mycotoxin biosynthetic process"/>
    <property type="evidence" value="ECO:0007669"/>
    <property type="project" value="InterPro"/>
</dbReference>